<accession>A0A6N2V714</accession>
<dbReference type="EMBL" id="CACRSU010000022">
    <property type="protein sequence ID" value="VYT24161.1"/>
    <property type="molecule type" value="Genomic_DNA"/>
</dbReference>
<keyword evidence="5 8" id="KW-1133">Transmembrane helix</keyword>
<evidence type="ECO:0000256" key="3">
    <source>
        <dbReference type="ARBA" id="ARBA00022475"/>
    </source>
</evidence>
<sequence length="629" mass="70558">MFFVYTHCFVYVCLIFNLVSMKIYHKFLLYQNKWIHPYTRIILGGVTYVAYLASILLIVGVVYEHGFTISEHEASQLQTLYRFVWGVFLTEVTLHLLLEYRDTKRAFKKLAWILIALLYLTLIPVIFHRPEEEGAILYFWEFLNGKPYHIVLLLIFSFFNLSNGLVRLLGRRTNPSLILAGSFFIIIIIGTGLLMLPRCTMNGISWVDSLFISTSAVCVTGLTSVDVASTFTTSGFVVIILLIQIGGLGVMTLTSFFAMFFMGNTSFYNQLVVRDMVSSNSLNSLLSTLLYILGFTLAIEGMGMFAIWSDIHGTMGMTFEEEVAFSAFHAISAFCNAGFSTLPGNLGNPLVMTGHNPFLIYISLLIILGGIGFPILVNFKDIVLHHLRRIWKFLHTWEWDRHRFYHLYNLNTRIVLIMTFLLLVLGTILIAIFEWNHAFAGMSVADKWTQAFFNATCPRTAGFTSVDLTSLGVQSVLIYIFLMWVGGAAQSTAGGVKVNAFAVVVLNLVAVLRGTEKVEVFGRELSYDSIRRSNATVVMSLGVLFVFVFILTIWEPQASVMALLFECVSALSTVGSSLNLTPTLGDNSKLLVAFLMFIGRVGLITLMLGIIKQKKHTKYQYPSGQIIIN</sequence>
<feature type="transmembrane region" description="Helical" evidence="8">
    <location>
        <begin position="235"/>
        <end position="262"/>
    </location>
</feature>
<name>A0A6N2V714_9BACE</name>
<evidence type="ECO:0000256" key="1">
    <source>
        <dbReference type="ARBA" id="ARBA00004651"/>
    </source>
</evidence>
<organism evidence="9">
    <name type="scientific">Bacteroides intestinalis</name>
    <dbReference type="NCBI Taxonomy" id="329854"/>
    <lineage>
        <taxon>Bacteria</taxon>
        <taxon>Pseudomonadati</taxon>
        <taxon>Bacteroidota</taxon>
        <taxon>Bacteroidia</taxon>
        <taxon>Bacteroidales</taxon>
        <taxon>Bacteroidaceae</taxon>
        <taxon>Bacteroides</taxon>
    </lineage>
</organism>
<dbReference type="AlphaFoldDB" id="A0A6N2V714"/>
<keyword evidence="6" id="KW-0406">Ion transport</keyword>
<feature type="transmembrane region" description="Helical" evidence="8">
    <location>
        <begin position="358"/>
        <end position="379"/>
    </location>
</feature>
<feature type="transmembrane region" description="Helical" evidence="8">
    <location>
        <begin position="110"/>
        <end position="128"/>
    </location>
</feature>
<feature type="transmembrane region" description="Helical" evidence="8">
    <location>
        <begin position="323"/>
        <end position="346"/>
    </location>
</feature>
<keyword evidence="2" id="KW-0813">Transport</keyword>
<feature type="transmembrane region" description="Helical" evidence="8">
    <location>
        <begin position="148"/>
        <end position="170"/>
    </location>
</feature>
<evidence type="ECO:0000256" key="6">
    <source>
        <dbReference type="ARBA" id="ARBA00023065"/>
    </source>
</evidence>
<keyword evidence="3" id="KW-1003">Cell membrane</keyword>
<evidence type="ECO:0000256" key="2">
    <source>
        <dbReference type="ARBA" id="ARBA00022448"/>
    </source>
</evidence>
<reference evidence="9" key="1">
    <citation type="submission" date="2019-11" db="EMBL/GenBank/DDBJ databases">
        <authorList>
            <person name="Feng L."/>
        </authorList>
    </citation>
    <scope>NUCLEOTIDE SEQUENCE</scope>
    <source>
        <strain evidence="9">BintestinalisLFYP9</strain>
    </source>
</reference>
<dbReference type="InterPro" id="IPR003445">
    <property type="entry name" value="Cat_transpt"/>
</dbReference>
<evidence type="ECO:0000256" key="4">
    <source>
        <dbReference type="ARBA" id="ARBA00022692"/>
    </source>
</evidence>
<feature type="transmembrane region" description="Helical" evidence="8">
    <location>
        <begin position="79"/>
        <end position="98"/>
    </location>
</feature>
<dbReference type="PANTHER" id="PTHR32024">
    <property type="entry name" value="TRK SYSTEM POTASSIUM UPTAKE PROTEIN TRKG-RELATED"/>
    <property type="match status" value="1"/>
</dbReference>
<protein>
    <submittedName>
        <fullName evidence="9">Ktr system potassium uptake protein B</fullName>
    </submittedName>
</protein>
<feature type="transmembrane region" description="Helical" evidence="8">
    <location>
        <begin position="468"/>
        <end position="486"/>
    </location>
</feature>
<feature type="transmembrane region" description="Helical" evidence="8">
    <location>
        <begin position="410"/>
        <end position="433"/>
    </location>
</feature>
<keyword evidence="4 8" id="KW-0812">Transmembrane</keyword>
<feature type="transmembrane region" description="Helical" evidence="8">
    <location>
        <begin position="41"/>
        <end position="63"/>
    </location>
</feature>
<dbReference type="GO" id="GO:0008324">
    <property type="term" value="F:monoatomic cation transmembrane transporter activity"/>
    <property type="evidence" value="ECO:0007669"/>
    <property type="project" value="InterPro"/>
</dbReference>
<evidence type="ECO:0000313" key="9">
    <source>
        <dbReference type="EMBL" id="VYT24161.1"/>
    </source>
</evidence>
<feature type="transmembrane region" description="Helical" evidence="8">
    <location>
        <begin position="289"/>
        <end position="311"/>
    </location>
</feature>
<evidence type="ECO:0000256" key="8">
    <source>
        <dbReference type="SAM" id="Phobius"/>
    </source>
</evidence>
<dbReference type="GO" id="GO:0005886">
    <property type="term" value="C:plasma membrane"/>
    <property type="evidence" value="ECO:0007669"/>
    <property type="project" value="UniProtKB-SubCell"/>
</dbReference>
<feature type="transmembrane region" description="Helical" evidence="8">
    <location>
        <begin position="535"/>
        <end position="554"/>
    </location>
</feature>
<feature type="transmembrane region" description="Helical" evidence="8">
    <location>
        <begin position="590"/>
        <end position="611"/>
    </location>
</feature>
<gene>
    <name evidence="9" type="primary">ktrB</name>
    <name evidence="9" type="ORF">BILFYP9_02385</name>
</gene>
<proteinExistence type="predicted"/>
<feature type="transmembrane region" description="Helical" evidence="8">
    <location>
        <begin position="6"/>
        <end position="29"/>
    </location>
</feature>
<comment type="subcellular location">
    <subcellularLocation>
        <location evidence="1">Cell membrane</location>
        <topology evidence="1">Multi-pass membrane protein</topology>
    </subcellularLocation>
</comment>
<feature type="transmembrane region" description="Helical" evidence="8">
    <location>
        <begin position="177"/>
        <end position="197"/>
    </location>
</feature>
<dbReference type="PANTHER" id="PTHR32024:SF1">
    <property type="entry name" value="KTR SYSTEM POTASSIUM UPTAKE PROTEIN B"/>
    <property type="match status" value="1"/>
</dbReference>
<feature type="transmembrane region" description="Helical" evidence="8">
    <location>
        <begin position="203"/>
        <end position="223"/>
    </location>
</feature>
<dbReference type="GO" id="GO:0030001">
    <property type="term" value="P:metal ion transport"/>
    <property type="evidence" value="ECO:0007669"/>
    <property type="project" value="UniProtKB-ARBA"/>
</dbReference>
<evidence type="ECO:0000256" key="5">
    <source>
        <dbReference type="ARBA" id="ARBA00022989"/>
    </source>
</evidence>
<dbReference type="Pfam" id="PF02386">
    <property type="entry name" value="TrkH"/>
    <property type="match status" value="1"/>
</dbReference>
<evidence type="ECO:0000256" key="7">
    <source>
        <dbReference type="ARBA" id="ARBA00023136"/>
    </source>
</evidence>
<keyword evidence="7 8" id="KW-0472">Membrane</keyword>